<accession>A0A8H9G099</accession>
<evidence type="ECO:0000313" key="2">
    <source>
        <dbReference type="Proteomes" id="UP000614460"/>
    </source>
</evidence>
<proteinExistence type="predicted"/>
<comment type="caution">
    <text evidence="1">The sequence shown here is derived from an EMBL/GenBank/DDBJ whole genome shotgun (WGS) entry which is preliminary data.</text>
</comment>
<reference evidence="1" key="2">
    <citation type="submission" date="2020-09" db="EMBL/GenBank/DDBJ databases">
        <authorList>
            <person name="Sun Q."/>
            <person name="Zhou Y."/>
        </authorList>
    </citation>
    <scope>NUCLEOTIDE SEQUENCE</scope>
    <source>
        <strain evidence="1">CGMCC 1.15966</strain>
    </source>
</reference>
<dbReference type="EMBL" id="BMKM01000003">
    <property type="protein sequence ID" value="GGE18216.1"/>
    <property type="molecule type" value="Genomic_DNA"/>
</dbReference>
<protein>
    <submittedName>
        <fullName evidence="1">Uncharacterized protein</fullName>
    </submittedName>
</protein>
<name>A0A8H9G099_9SPHI</name>
<gene>
    <name evidence="1" type="ORF">GCM10011516_14800</name>
</gene>
<organism evidence="1 2">
    <name type="scientific">Sphingobacterium cellulitidis</name>
    <dbReference type="NCBI Taxonomy" id="1768011"/>
    <lineage>
        <taxon>Bacteria</taxon>
        <taxon>Pseudomonadati</taxon>
        <taxon>Bacteroidota</taxon>
        <taxon>Sphingobacteriia</taxon>
        <taxon>Sphingobacteriales</taxon>
        <taxon>Sphingobacteriaceae</taxon>
        <taxon>Sphingobacterium</taxon>
    </lineage>
</organism>
<dbReference type="AlphaFoldDB" id="A0A8H9G099"/>
<keyword evidence="2" id="KW-1185">Reference proteome</keyword>
<evidence type="ECO:0000313" key="1">
    <source>
        <dbReference type="EMBL" id="GGE18216.1"/>
    </source>
</evidence>
<reference evidence="1" key="1">
    <citation type="journal article" date="2014" name="Int. J. Syst. Evol. Microbiol.">
        <title>Complete genome sequence of Corynebacterium casei LMG S-19264T (=DSM 44701T), isolated from a smear-ripened cheese.</title>
        <authorList>
            <consortium name="US DOE Joint Genome Institute (JGI-PGF)"/>
            <person name="Walter F."/>
            <person name="Albersmeier A."/>
            <person name="Kalinowski J."/>
            <person name="Ruckert C."/>
        </authorList>
    </citation>
    <scope>NUCLEOTIDE SEQUENCE</scope>
    <source>
        <strain evidence="1">CGMCC 1.15966</strain>
    </source>
</reference>
<sequence length="67" mass="8076">MLYVSACCLPFFVYNELGEEVEVTYQNWSETLGQKKRYKHISTNLRHELSKMIFREIISQDDLDRMK</sequence>
<dbReference type="Proteomes" id="UP000614460">
    <property type="component" value="Unassembled WGS sequence"/>
</dbReference>